<dbReference type="AlphaFoldDB" id="A0A183F1N7"/>
<accession>A0A183F1N7</accession>
<dbReference type="Proteomes" id="UP000271098">
    <property type="component" value="Unassembled WGS sequence"/>
</dbReference>
<evidence type="ECO:0000256" key="1">
    <source>
        <dbReference type="SAM" id="MobiDB-lite"/>
    </source>
</evidence>
<name>A0A183F1N7_9BILA</name>
<evidence type="ECO:0000313" key="3">
    <source>
        <dbReference type="Proteomes" id="UP000271098"/>
    </source>
</evidence>
<protein>
    <submittedName>
        <fullName evidence="4">CHM2A protein</fullName>
    </submittedName>
</protein>
<dbReference type="EMBL" id="UYRT01119821">
    <property type="protein sequence ID" value="VDN49997.1"/>
    <property type="molecule type" value="Genomic_DNA"/>
</dbReference>
<evidence type="ECO:0000313" key="4">
    <source>
        <dbReference type="WBParaSite" id="GPUH_0002715801-mRNA-1"/>
    </source>
</evidence>
<dbReference type="WBParaSite" id="GPUH_0002715801-mRNA-1">
    <property type="protein sequence ID" value="GPUH_0002715801-mRNA-1"/>
    <property type="gene ID" value="GPUH_0002715801"/>
</dbReference>
<reference evidence="4" key="1">
    <citation type="submission" date="2016-06" db="UniProtKB">
        <authorList>
            <consortium name="WormBaseParasite"/>
        </authorList>
    </citation>
    <scope>IDENTIFICATION</scope>
</reference>
<reference evidence="2 3" key="2">
    <citation type="submission" date="2018-11" db="EMBL/GenBank/DDBJ databases">
        <authorList>
            <consortium name="Pathogen Informatics"/>
        </authorList>
    </citation>
    <scope>NUCLEOTIDE SEQUENCE [LARGE SCALE GENOMIC DNA]</scope>
</reference>
<feature type="compositionally biased region" description="Polar residues" evidence="1">
    <location>
        <begin position="29"/>
        <end position="49"/>
    </location>
</feature>
<sequence>MFEYAMKMQKEMEAMEKAGKVAGAASGPSPLSTSPQTDSTQADLSSSPMGSDKDLPKRKRDENQETSL</sequence>
<feature type="region of interest" description="Disordered" evidence="1">
    <location>
        <begin position="17"/>
        <end position="68"/>
    </location>
</feature>
<evidence type="ECO:0000313" key="2">
    <source>
        <dbReference type="EMBL" id="VDN49997.1"/>
    </source>
</evidence>
<keyword evidence="3" id="KW-1185">Reference proteome</keyword>
<feature type="compositionally biased region" description="Basic and acidic residues" evidence="1">
    <location>
        <begin position="51"/>
        <end position="68"/>
    </location>
</feature>
<organism evidence="4">
    <name type="scientific">Gongylonema pulchrum</name>
    <dbReference type="NCBI Taxonomy" id="637853"/>
    <lineage>
        <taxon>Eukaryota</taxon>
        <taxon>Metazoa</taxon>
        <taxon>Ecdysozoa</taxon>
        <taxon>Nematoda</taxon>
        <taxon>Chromadorea</taxon>
        <taxon>Rhabditida</taxon>
        <taxon>Spirurina</taxon>
        <taxon>Spiruromorpha</taxon>
        <taxon>Spiruroidea</taxon>
        <taxon>Gongylonematidae</taxon>
        <taxon>Gongylonema</taxon>
    </lineage>
</organism>
<gene>
    <name evidence="2" type="ORF">GPUH_LOCUS27128</name>
</gene>
<proteinExistence type="predicted"/>